<dbReference type="EMBL" id="JABBWD010000058">
    <property type="protein sequence ID" value="KAG1771577.1"/>
    <property type="molecule type" value="Genomic_DNA"/>
</dbReference>
<dbReference type="GO" id="GO:0004135">
    <property type="term" value="F:amylo-alpha-1,6-glucosidase activity"/>
    <property type="evidence" value="ECO:0007669"/>
    <property type="project" value="InterPro"/>
</dbReference>
<dbReference type="Pfam" id="PF14699">
    <property type="entry name" value="hGDE_N"/>
    <property type="match status" value="1"/>
</dbReference>
<accession>A0A9P6ZLQ6</accession>
<dbReference type="PANTHER" id="PTHR10569">
    <property type="entry name" value="GLYCOGEN DEBRANCHING ENZYME"/>
    <property type="match status" value="1"/>
</dbReference>
<dbReference type="PANTHER" id="PTHR10569:SF2">
    <property type="entry name" value="GLYCOGEN DEBRANCHING ENZYME"/>
    <property type="match status" value="1"/>
</dbReference>
<evidence type="ECO:0000259" key="2">
    <source>
        <dbReference type="Pfam" id="PF14701"/>
    </source>
</evidence>
<feature type="domain" description="Eukaryotic glycogen debranching enzyme N-terminal" evidence="1">
    <location>
        <begin position="5"/>
        <end position="58"/>
    </location>
</feature>
<keyword evidence="4" id="KW-1185">Reference proteome</keyword>
<protein>
    <submittedName>
        <fullName evidence="3">Uncharacterized protein</fullName>
    </submittedName>
</protein>
<reference evidence="3" key="1">
    <citation type="journal article" date="2020" name="New Phytol.">
        <title>Comparative genomics reveals dynamic genome evolution in host specialist ectomycorrhizal fungi.</title>
        <authorList>
            <person name="Lofgren L.A."/>
            <person name="Nguyen N.H."/>
            <person name="Vilgalys R."/>
            <person name="Ruytinx J."/>
            <person name="Liao H.L."/>
            <person name="Branco S."/>
            <person name="Kuo A."/>
            <person name="LaButti K."/>
            <person name="Lipzen A."/>
            <person name="Andreopoulos W."/>
            <person name="Pangilinan J."/>
            <person name="Riley R."/>
            <person name="Hundley H."/>
            <person name="Na H."/>
            <person name="Barry K."/>
            <person name="Grigoriev I.V."/>
            <person name="Stajich J.E."/>
            <person name="Kennedy P.G."/>
        </authorList>
    </citation>
    <scope>NUCLEOTIDE SEQUENCE</scope>
    <source>
        <strain evidence="3">DOB743</strain>
    </source>
</reference>
<name>A0A9P6ZLQ6_9AGAM</name>
<dbReference type="InterPro" id="IPR010401">
    <property type="entry name" value="AGL/Gdb1"/>
</dbReference>
<proteinExistence type="predicted"/>
<feature type="domain" description="Glycogen debranching enzyme glucanotransferase" evidence="2">
    <location>
        <begin position="106"/>
        <end position="242"/>
    </location>
</feature>
<evidence type="ECO:0000259" key="1">
    <source>
        <dbReference type="Pfam" id="PF14699"/>
    </source>
</evidence>
<dbReference type="Pfam" id="PF14701">
    <property type="entry name" value="hDGE_amylase"/>
    <property type="match status" value="1"/>
</dbReference>
<dbReference type="OrthoDB" id="10248904at2759"/>
<organism evidence="3 4">
    <name type="scientific">Suillus placidus</name>
    <dbReference type="NCBI Taxonomy" id="48579"/>
    <lineage>
        <taxon>Eukaryota</taxon>
        <taxon>Fungi</taxon>
        <taxon>Dikarya</taxon>
        <taxon>Basidiomycota</taxon>
        <taxon>Agaricomycotina</taxon>
        <taxon>Agaricomycetes</taxon>
        <taxon>Agaricomycetidae</taxon>
        <taxon>Boletales</taxon>
        <taxon>Suillineae</taxon>
        <taxon>Suillaceae</taxon>
        <taxon>Suillus</taxon>
    </lineage>
</organism>
<dbReference type="GO" id="GO:0004134">
    <property type="term" value="F:4-alpha-glucanotransferase activity"/>
    <property type="evidence" value="ECO:0007669"/>
    <property type="project" value="InterPro"/>
</dbReference>
<dbReference type="Proteomes" id="UP000714275">
    <property type="component" value="Unassembled WGS sequence"/>
</dbReference>
<comment type="caution">
    <text evidence="3">The sequence shown here is derived from an EMBL/GenBank/DDBJ whole genome shotgun (WGS) entry which is preliminary data.</text>
</comment>
<evidence type="ECO:0000313" key="4">
    <source>
        <dbReference type="Proteomes" id="UP000714275"/>
    </source>
</evidence>
<dbReference type="InterPro" id="IPR029436">
    <property type="entry name" value="AGL_euk_N"/>
</dbReference>
<evidence type="ECO:0000313" key="3">
    <source>
        <dbReference type="EMBL" id="KAG1771577.1"/>
    </source>
</evidence>
<sequence length="244" mass="26384">MPASKNVFKTNFPLDGGVFERNKFVECELSSNFSKPIQVDLPISHAGAFKYWVKSNLAHRSAIPNSFIRLEATDSTRGSAVLSPQTVYLPFDGLDILTAVSKWMGPWLVHHPEAAHPHPTPTFELDTVILEFSSSIASKGLPLQVRSEADIAVLMTGPAASIKARNMWQYYVLDVEREKEVVKGALNSGKIVPWSGSNIVGKYIVALAEIVKASSAVAGLNELGSCYGIRSDGEMAAGLIQAAL</sequence>
<dbReference type="InterPro" id="IPR032792">
    <property type="entry name" value="AGL_glucanoTrfase"/>
</dbReference>
<gene>
    <name evidence="3" type="ORF">EV702DRAFT_1247405</name>
</gene>
<dbReference type="GO" id="GO:0005980">
    <property type="term" value="P:glycogen catabolic process"/>
    <property type="evidence" value="ECO:0007669"/>
    <property type="project" value="InterPro"/>
</dbReference>
<dbReference type="AlphaFoldDB" id="A0A9P6ZLQ6"/>